<evidence type="ECO:0000313" key="1">
    <source>
        <dbReference type="EMBL" id="AXJ00738.1"/>
    </source>
</evidence>
<accession>A0A345UJT6</accession>
<evidence type="ECO:0008006" key="3">
    <source>
        <dbReference type="Google" id="ProtNLM"/>
    </source>
</evidence>
<dbReference type="RefSeq" id="WP_114984001.1">
    <property type="nucleotide sequence ID" value="NZ_CP027806.1"/>
</dbReference>
<dbReference type="EMBL" id="CP027806">
    <property type="protein sequence ID" value="AXJ00738.1"/>
    <property type="molecule type" value="Genomic_DNA"/>
</dbReference>
<keyword evidence="2" id="KW-1185">Reference proteome</keyword>
<protein>
    <recommendedName>
        <fullName evidence="3">ABC-type amino acid transport substrate-binding protein</fullName>
    </recommendedName>
</protein>
<dbReference type="Proteomes" id="UP000254808">
    <property type="component" value="Chromosome"/>
</dbReference>
<evidence type="ECO:0000313" key="2">
    <source>
        <dbReference type="Proteomes" id="UP000254808"/>
    </source>
</evidence>
<name>A0A345UJT6_9BACT</name>
<sequence>MRKVRKKGVIRFWSGNRSASRRAFEREVLRAVIECIPYESGYWEIEEDPSDVPGETEAQVFVDKTHDLLVTVGGNPKFDTKDTIVIPQPLDFGMLGSRLLIIRKEDAADFGAIRDKAGLQHKVQGIPLSWADATIFRANGFAVKEEGRVDDLLQRLAGRQFDYTTFGALEVLQLFEPEQPGLSALMIEDTLLLQYEMPLLFYVRSDRPHIAALIEKGLKVISNSGLLRDVLQKHFGGMAAKLQLGQRKKIELRNPLFP</sequence>
<proteinExistence type="predicted"/>
<reference evidence="1 2" key="1">
    <citation type="submission" date="2018-03" db="EMBL/GenBank/DDBJ databases">
        <title>Phenotypic and genomic properties of Cyclonatronum proteinivorum gen. nov., sp. nov., a haloalkaliphilic bacteroidete from soda lakes possessing Na+-translocating rhodopsin.</title>
        <authorList>
            <person name="Toshchakov S.V."/>
            <person name="Korzhenkov A."/>
            <person name="Samarov N.I."/>
            <person name="Kublanov I.V."/>
            <person name="Muntyan M.S."/>
            <person name="Sorokin D.Y."/>
        </authorList>
    </citation>
    <scope>NUCLEOTIDE SEQUENCE [LARGE SCALE GENOMIC DNA]</scope>
    <source>
        <strain evidence="1 2">Omega</strain>
    </source>
</reference>
<dbReference type="AlphaFoldDB" id="A0A345UJT6"/>
<dbReference type="KEGG" id="cprv:CYPRO_1482"/>
<dbReference type="OrthoDB" id="6382787at2"/>
<dbReference type="SUPFAM" id="SSF53850">
    <property type="entry name" value="Periplasmic binding protein-like II"/>
    <property type="match status" value="1"/>
</dbReference>
<organism evidence="1 2">
    <name type="scientific">Cyclonatronum proteinivorum</name>
    <dbReference type="NCBI Taxonomy" id="1457365"/>
    <lineage>
        <taxon>Bacteria</taxon>
        <taxon>Pseudomonadati</taxon>
        <taxon>Balneolota</taxon>
        <taxon>Balneolia</taxon>
        <taxon>Balneolales</taxon>
        <taxon>Cyclonatronaceae</taxon>
        <taxon>Cyclonatronum</taxon>
    </lineage>
</organism>
<gene>
    <name evidence="1" type="ORF">CYPRO_1482</name>
</gene>